<organism evidence="2 3">
    <name type="scientific">Cohnella ginsengisoli</name>
    <dbReference type="NCBI Taxonomy" id="425004"/>
    <lineage>
        <taxon>Bacteria</taxon>
        <taxon>Bacillati</taxon>
        <taxon>Bacillota</taxon>
        <taxon>Bacilli</taxon>
        <taxon>Bacillales</taxon>
        <taxon>Paenibacillaceae</taxon>
        <taxon>Cohnella</taxon>
    </lineage>
</organism>
<protein>
    <submittedName>
        <fullName evidence="2">Uncharacterized protein</fullName>
    </submittedName>
</protein>
<dbReference type="RefSeq" id="WP_277565893.1">
    <property type="nucleotide sequence ID" value="NZ_JAPDHZ010000003.1"/>
</dbReference>
<proteinExistence type="predicted"/>
<evidence type="ECO:0000313" key="2">
    <source>
        <dbReference type="EMBL" id="MDG0792066.1"/>
    </source>
</evidence>
<accession>A0A9X4QN38</accession>
<dbReference type="Proteomes" id="UP001153387">
    <property type="component" value="Unassembled WGS sequence"/>
</dbReference>
<gene>
    <name evidence="2" type="ORF">OMP38_15235</name>
</gene>
<keyword evidence="3" id="KW-1185">Reference proteome</keyword>
<reference evidence="2 3" key="1">
    <citation type="submission" date="2022-10" db="EMBL/GenBank/DDBJ databases">
        <title>Comparative genomic analysis of Cohnella hashimotonis sp. nov., isolated from the International Space Station.</title>
        <authorList>
            <person name="Simpson A."/>
            <person name="Venkateswaran K."/>
        </authorList>
    </citation>
    <scope>NUCLEOTIDE SEQUENCE [LARGE SCALE GENOMIC DNA]</scope>
    <source>
        <strain evidence="2 3">DSM 18997</strain>
    </source>
</reference>
<feature type="compositionally biased region" description="Polar residues" evidence="1">
    <location>
        <begin position="35"/>
        <end position="50"/>
    </location>
</feature>
<sequence>MAQQKWIKWIVGLSGVALFTGFVGLVSANGDTKPAATTDQSGSQSNSSIAQDDDQVTDQWQSQTDDGQTNDGQTGGFGRRGRGRFGDMDSGSIGSDNQIPSDSQGSMRTHAS</sequence>
<comment type="caution">
    <text evidence="2">The sequence shown here is derived from an EMBL/GenBank/DDBJ whole genome shotgun (WGS) entry which is preliminary data.</text>
</comment>
<feature type="compositionally biased region" description="Polar residues" evidence="1">
    <location>
        <begin position="92"/>
        <end position="112"/>
    </location>
</feature>
<evidence type="ECO:0000313" key="3">
    <source>
        <dbReference type="Proteomes" id="UP001153387"/>
    </source>
</evidence>
<name>A0A9X4QN38_9BACL</name>
<dbReference type="AlphaFoldDB" id="A0A9X4QN38"/>
<feature type="region of interest" description="Disordered" evidence="1">
    <location>
        <begin position="29"/>
        <end position="112"/>
    </location>
</feature>
<feature type="compositionally biased region" description="Low complexity" evidence="1">
    <location>
        <begin position="63"/>
        <end position="72"/>
    </location>
</feature>
<dbReference type="EMBL" id="JAPDHZ010000003">
    <property type="protein sequence ID" value="MDG0792066.1"/>
    <property type="molecule type" value="Genomic_DNA"/>
</dbReference>
<evidence type="ECO:0000256" key="1">
    <source>
        <dbReference type="SAM" id="MobiDB-lite"/>
    </source>
</evidence>